<sequence>MKFLTPIVFALALAACKKKDPTIDFGPNGGISMRDASNYPKSTPDPTDWTLDGSWNAQERGLFQDLGLDLNAPATGTVSNLSAYPNPVGAGQTIFHFDAPTAVTCSFVVVDEKYQVVRPLQTATPNRSVRFSLDVSSNSFRQGKLYRLYYVFQEGNSLYYKGHGDIKIGM</sequence>
<dbReference type="OrthoDB" id="962781at2"/>
<gene>
    <name evidence="1" type="ORF">SAMN02746009_00723</name>
</gene>
<proteinExistence type="predicted"/>
<protein>
    <submittedName>
        <fullName evidence="1">Uncharacterized protein</fullName>
    </submittedName>
</protein>
<dbReference type="AlphaFoldDB" id="A0A1M6RJ02"/>
<keyword evidence="2" id="KW-1185">Reference proteome</keyword>
<evidence type="ECO:0000313" key="2">
    <source>
        <dbReference type="Proteomes" id="UP000183947"/>
    </source>
</evidence>
<dbReference type="RefSeq" id="WP_073281331.1">
    <property type="nucleotide sequence ID" value="NZ_FRAS01000002.1"/>
</dbReference>
<dbReference type="EMBL" id="FRAS01000002">
    <property type="protein sequence ID" value="SHK32404.1"/>
    <property type="molecule type" value="Genomic_DNA"/>
</dbReference>
<dbReference type="PROSITE" id="PS51257">
    <property type="entry name" value="PROKAR_LIPOPROTEIN"/>
    <property type="match status" value="1"/>
</dbReference>
<dbReference type="Proteomes" id="UP000183947">
    <property type="component" value="Unassembled WGS sequence"/>
</dbReference>
<reference evidence="2" key="1">
    <citation type="submission" date="2016-11" db="EMBL/GenBank/DDBJ databases">
        <authorList>
            <person name="Varghese N."/>
            <person name="Submissions S."/>
        </authorList>
    </citation>
    <scope>NUCLEOTIDE SEQUENCE [LARGE SCALE GENOMIC DNA]</scope>
    <source>
        <strain evidence="2">DSM 18569</strain>
    </source>
</reference>
<evidence type="ECO:0000313" key="1">
    <source>
        <dbReference type="EMBL" id="SHK32404.1"/>
    </source>
</evidence>
<organism evidence="1 2">
    <name type="scientific">Hymenobacter psychrotolerans DSM 18569</name>
    <dbReference type="NCBI Taxonomy" id="1121959"/>
    <lineage>
        <taxon>Bacteria</taxon>
        <taxon>Pseudomonadati</taxon>
        <taxon>Bacteroidota</taxon>
        <taxon>Cytophagia</taxon>
        <taxon>Cytophagales</taxon>
        <taxon>Hymenobacteraceae</taxon>
        <taxon>Hymenobacter</taxon>
    </lineage>
</organism>
<dbReference type="STRING" id="1121959.SAMN02746009_00723"/>
<accession>A0A1M6RJ02</accession>
<name>A0A1M6RJ02_9BACT</name>